<keyword evidence="2" id="KW-1133">Transmembrane helix</keyword>
<keyword evidence="2" id="KW-0472">Membrane</keyword>
<dbReference type="GO" id="GO:0006782">
    <property type="term" value="P:protoporphyrinogen IX biosynthetic process"/>
    <property type="evidence" value="ECO:0007669"/>
    <property type="project" value="UniProtKB-UniRule"/>
</dbReference>
<dbReference type="CDD" id="cd06578">
    <property type="entry name" value="HemD"/>
    <property type="match status" value="1"/>
</dbReference>
<dbReference type="InterPro" id="IPR036108">
    <property type="entry name" value="4pyrrol_syn_uPrphyn_synt_sf"/>
</dbReference>
<comment type="similarity">
    <text evidence="1">Belongs to the uroporphyrinogen-III synthase family.</text>
</comment>
<dbReference type="EMBL" id="NBSK02000004">
    <property type="protein sequence ID" value="KAJ0211091.1"/>
    <property type="molecule type" value="Genomic_DNA"/>
</dbReference>
<feature type="transmembrane region" description="Helical" evidence="2">
    <location>
        <begin position="353"/>
        <end position="376"/>
    </location>
</feature>
<dbReference type="PANTHER" id="PTHR38042">
    <property type="entry name" value="UROPORPHYRINOGEN-III SYNTHASE, CHLOROPLASTIC"/>
    <property type="match status" value="1"/>
</dbReference>
<dbReference type="InterPro" id="IPR039793">
    <property type="entry name" value="UROS/Hem4"/>
</dbReference>
<dbReference type="GO" id="GO:0009507">
    <property type="term" value="C:chloroplast"/>
    <property type="evidence" value="ECO:0000318"/>
    <property type="project" value="GO_Central"/>
</dbReference>
<evidence type="ECO:0000259" key="3">
    <source>
        <dbReference type="Pfam" id="PF02602"/>
    </source>
</evidence>
<dbReference type="PANTHER" id="PTHR38042:SF5">
    <property type="entry name" value="UROPORPHYRINOGEN-III SYNTHASE"/>
    <property type="match status" value="1"/>
</dbReference>
<dbReference type="SUPFAM" id="SSF69618">
    <property type="entry name" value="HemD-like"/>
    <property type="match status" value="1"/>
</dbReference>
<organism evidence="4 5">
    <name type="scientific">Lactuca sativa</name>
    <name type="common">Garden lettuce</name>
    <dbReference type="NCBI Taxonomy" id="4236"/>
    <lineage>
        <taxon>Eukaryota</taxon>
        <taxon>Viridiplantae</taxon>
        <taxon>Streptophyta</taxon>
        <taxon>Embryophyta</taxon>
        <taxon>Tracheophyta</taxon>
        <taxon>Spermatophyta</taxon>
        <taxon>Magnoliopsida</taxon>
        <taxon>eudicotyledons</taxon>
        <taxon>Gunneridae</taxon>
        <taxon>Pentapetalae</taxon>
        <taxon>asterids</taxon>
        <taxon>campanulids</taxon>
        <taxon>Asterales</taxon>
        <taxon>Asteraceae</taxon>
        <taxon>Cichorioideae</taxon>
        <taxon>Cichorieae</taxon>
        <taxon>Lactucinae</taxon>
        <taxon>Lactuca</taxon>
    </lineage>
</organism>
<dbReference type="Pfam" id="PF02602">
    <property type="entry name" value="HEM4"/>
    <property type="match status" value="1"/>
</dbReference>
<evidence type="ECO:0000313" key="5">
    <source>
        <dbReference type="Proteomes" id="UP000235145"/>
    </source>
</evidence>
<keyword evidence="5" id="KW-1185">Reference proteome</keyword>
<dbReference type="InterPro" id="IPR003754">
    <property type="entry name" value="4pyrrol_synth_uPrphyn_synth"/>
</dbReference>
<dbReference type="Gene3D" id="3.40.50.10090">
    <property type="match status" value="2"/>
</dbReference>
<name>A0A9R1VUV6_LACSA</name>
<comment type="pathway">
    <text evidence="1">Porphyrin-containing compound metabolism; protoporphyrin-IX biosynthesis; coproporphyrinogen-III from 5-aminolevulinate: step 3/4.</text>
</comment>
<feature type="domain" description="Tetrapyrrole biosynthesis uroporphyrinogen III synthase" evidence="3">
    <location>
        <begin position="62"/>
        <end position="297"/>
    </location>
</feature>
<keyword evidence="1" id="KW-0627">Porphyrin biosynthesis</keyword>
<dbReference type="GO" id="GO:0006780">
    <property type="term" value="P:uroporphyrinogen III biosynthetic process"/>
    <property type="evidence" value="ECO:0000318"/>
    <property type="project" value="GO_Central"/>
</dbReference>
<comment type="catalytic activity">
    <reaction evidence="1">
        <text>hydroxymethylbilane = uroporphyrinogen III + H2O</text>
        <dbReference type="Rhea" id="RHEA:18965"/>
        <dbReference type="ChEBI" id="CHEBI:15377"/>
        <dbReference type="ChEBI" id="CHEBI:57308"/>
        <dbReference type="ChEBI" id="CHEBI:57845"/>
        <dbReference type="EC" id="4.2.1.75"/>
    </reaction>
</comment>
<dbReference type="AlphaFoldDB" id="A0A9R1VUV6"/>
<evidence type="ECO:0000256" key="2">
    <source>
        <dbReference type="SAM" id="Phobius"/>
    </source>
</evidence>
<keyword evidence="1" id="KW-0456">Lyase</keyword>
<dbReference type="GO" id="GO:0004852">
    <property type="term" value="F:uroporphyrinogen-III synthase activity"/>
    <property type="evidence" value="ECO:0000318"/>
    <property type="project" value="GO_Central"/>
</dbReference>
<comment type="function">
    <text evidence="1">Catalyzes cyclization of the linear tetrapyrrole, hydroxymethylbilane, to the macrocyclic uroporphyrinogen III.</text>
</comment>
<keyword evidence="2" id="KW-0812">Transmembrane</keyword>
<protein>
    <recommendedName>
        <fullName evidence="1">Uroporphyrinogen-III synthase</fullName>
        <ecNumber evidence="1">4.2.1.75</ecNumber>
    </recommendedName>
</protein>
<comment type="caution">
    <text evidence="4">The sequence shown here is derived from an EMBL/GenBank/DDBJ whole genome shotgun (WGS) entry which is preliminary data.</text>
</comment>
<reference evidence="4 5" key="1">
    <citation type="journal article" date="2017" name="Nat. Commun.">
        <title>Genome assembly with in vitro proximity ligation data and whole-genome triplication in lettuce.</title>
        <authorList>
            <person name="Reyes-Chin-Wo S."/>
            <person name="Wang Z."/>
            <person name="Yang X."/>
            <person name="Kozik A."/>
            <person name="Arikit S."/>
            <person name="Song C."/>
            <person name="Xia L."/>
            <person name="Froenicke L."/>
            <person name="Lavelle D.O."/>
            <person name="Truco M.J."/>
            <person name="Xia R."/>
            <person name="Zhu S."/>
            <person name="Xu C."/>
            <person name="Xu H."/>
            <person name="Xu X."/>
            <person name="Cox K."/>
            <person name="Korf I."/>
            <person name="Meyers B.C."/>
            <person name="Michelmore R.W."/>
        </authorList>
    </citation>
    <scope>NUCLEOTIDE SEQUENCE [LARGE SCALE GENOMIC DNA]</scope>
    <source>
        <strain evidence="5">cv. Salinas</strain>
        <tissue evidence="4">Seedlings</tissue>
    </source>
</reference>
<evidence type="ECO:0000313" key="4">
    <source>
        <dbReference type="EMBL" id="KAJ0211091.1"/>
    </source>
</evidence>
<sequence>MKLSLLSLSTILSPLPPPPQLLHNHRRSIFFKSFKVRASSSPANSFSNHRVVVTRERGKNDKLIAALAKHGINSLELPLIQHTQLPDLEKLVSLLSAATSFDWIIITSPEAALVFLQAWKKLTSYSHVIYNFRAAGTPNVKVAAVGTATATIFHEATPPSKQFIEVAFTPSKATGKVLASELPKQGNERCNVLYPASAKASHDIEEGLSKRGFHITRLNTYTTEPVQHVDQTILQQALSASVVAVASPSAVGAWVDLLPEPQTWEGSVACIGETTASAARKLGLTNVYHPSTPGLHGFIYPFHLTDGLTPFLMLYVYIIVSQMSKTKVACYYNLLVIMPKMEEVSPEGMMRSFAMLFLAGSLELNALLLLLCTMVSKQSLLEASTCSPSILKMLLGPVHLCHHCQFIMDHM</sequence>
<proteinExistence type="inferred from homology"/>
<accession>A0A9R1VUV6</accession>
<dbReference type="Proteomes" id="UP000235145">
    <property type="component" value="Unassembled WGS sequence"/>
</dbReference>
<evidence type="ECO:0000256" key="1">
    <source>
        <dbReference type="RuleBase" id="RU366031"/>
    </source>
</evidence>
<gene>
    <name evidence="4" type="ORF">LSAT_V11C400205740</name>
</gene>
<dbReference type="EC" id="4.2.1.75" evidence="1"/>
<feature type="transmembrane region" description="Helical" evidence="2">
    <location>
        <begin position="298"/>
        <end position="318"/>
    </location>
</feature>